<evidence type="ECO:0000313" key="2">
    <source>
        <dbReference type="EMBL" id="KAB0795170.1"/>
    </source>
</evidence>
<dbReference type="PANTHER" id="PTHR23339">
    <property type="entry name" value="TYROSINE SPECIFIC PROTEIN PHOSPHATASE AND DUAL SPECIFICITY PROTEIN PHOSPHATASE"/>
    <property type="match status" value="1"/>
</dbReference>
<dbReference type="EMBL" id="VVIM01000008">
    <property type="protein sequence ID" value="KAB0795170.1"/>
    <property type="molecule type" value="Genomic_DNA"/>
</dbReference>
<organism evidence="2 3">
    <name type="scientific">Photinus pyralis</name>
    <name type="common">Common eastern firefly</name>
    <name type="synonym">Lampyris pyralis</name>
    <dbReference type="NCBI Taxonomy" id="7054"/>
    <lineage>
        <taxon>Eukaryota</taxon>
        <taxon>Metazoa</taxon>
        <taxon>Ecdysozoa</taxon>
        <taxon>Arthropoda</taxon>
        <taxon>Hexapoda</taxon>
        <taxon>Insecta</taxon>
        <taxon>Pterygota</taxon>
        <taxon>Neoptera</taxon>
        <taxon>Endopterygota</taxon>
        <taxon>Coleoptera</taxon>
        <taxon>Polyphaga</taxon>
        <taxon>Elateriformia</taxon>
        <taxon>Elateroidea</taxon>
        <taxon>Lampyridae</taxon>
        <taxon>Lampyrinae</taxon>
        <taxon>Photinus</taxon>
    </lineage>
</organism>
<dbReference type="Gene3D" id="3.90.190.10">
    <property type="entry name" value="Protein tyrosine phosphatase superfamily"/>
    <property type="match status" value="1"/>
</dbReference>
<dbReference type="InterPro" id="IPR000387">
    <property type="entry name" value="Tyr_Pase_dom"/>
</dbReference>
<comment type="caution">
    <text evidence="2">The sequence shown here is derived from an EMBL/GenBank/DDBJ whole genome shotgun (WGS) entry which is preliminary data.</text>
</comment>
<dbReference type="InParanoid" id="A0A5N4ACW9"/>
<feature type="domain" description="Tyrosine specific protein phosphatases" evidence="1">
    <location>
        <begin position="80"/>
        <end position="133"/>
    </location>
</feature>
<name>A0A5N4ACW9_PHOPY</name>
<evidence type="ECO:0000313" key="3">
    <source>
        <dbReference type="Proteomes" id="UP000327044"/>
    </source>
</evidence>
<dbReference type="PROSITE" id="PS00383">
    <property type="entry name" value="TYR_PHOSPHATASE_1"/>
    <property type="match status" value="1"/>
</dbReference>
<sequence>MSAGAYATLITYDKLTFLICVTPNPFYMQQYVTELMQYNTKTLVKTNEGSYDLIPFNNVGIMVIELLYPDGNFPSMLVIEDWLEIVADHFEKYPTSTLAVHCRCGLGRSAVLVAIALMESGLSPLLAVEMIRSFISVNDRGFSTKNRLKKFTSTTLETAFLQC</sequence>
<keyword evidence="3" id="KW-1185">Reference proteome</keyword>
<dbReference type="InterPro" id="IPR029021">
    <property type="entry name" value="Prot-tyrosine_phosphatase-like"/>
</dbReference>
<accession>A0A5N4ACW9</accession>
<evidence type="ECO:0000259" key="1">
    <source>
        <dbReference type="PROSITE" id="PS50056"/>
    </source>
</evidence>
<protein>
    <recommendedName>
        <fullName evidence="1">Tyrosine specific protein phosphatases domain-containing protein</fullName>
    </recommendedName>
</protein>
<gene>
    <name evidence="2" type="ORF">PPYR_12009</name>
</gene>
<dbReference type="Pfam" id="PF22785">
    <property type="entry name" value="Tc-R-P"/>
    <property type="match status" value="1"/>
</dbReference>
<dbReference type="InterPro" id="IPR016130">
    <property type="entry name" value="Tyr_Pase_AS"/>
</dbReference>
<reference evidence="2 3" key="1">
    <citation type="journal article" date="2018" name="Elife">
        <title>Firefly genomes illuminate parallel origins of bioluminescence in beetles.</title>
        <authorList>
            <person name="Fallon T.R."/>
            <person name="Lower S.E."/>
            <person name="Chang C.H."/>
            <person name="Bessho-Uehara M."/>
            <person name="Martin G.J."/>
            <person name="Bewick A.J."/>
            <person name="Behringer M."/>
            <person name="Debat H.J."/>
            <person name="Wong I."/>
            <person name="Day J.C."/>
            <person name="Suvorov A."/>
            <person name="Silva C.J."/>
            <person name="Stanger-Hall K.F."/>
            <person name="Hall D.W."/>
            <person name="Schmitz R.J."/>
            <person name="Nelson D.R."/>
            <person name="Lewis S.M."/>
            <person name="Shigenobu S."/>
            <person name="Bybee S.M."/>
            <person name="Larracuente A.M."/>
            <person name="Oba Y."/>
            <person name="Weng J.K."/>
        </authorList>
    </citation>
    <scope>NUCLEOTIDE SEQUENCE [LARGE SCALE GENOMIC DNA]</scope>
    <source>
        <strain evidence="2">1611_PpyrPB1</strain>
        <tissue evidence="2">Whole body</tissue>
    </source>
</reference>
<dbReference type="Proteomes" id="UP000327044">
    <property type="component" value="Unassembled WGS sequence"/>
</dbReference>
<dbReference type="AlphaFoldDB" id="A0A5N4ACW9"/>
<dbReference type="InterPro" id="IPR050561">
    <property type="entry name" value="PTP"/>
</dbReference>
<proteinExistence type="predicted"/>
<dbReference type="SUPFAM" id="SSF52799">
    <property type="entry name" value="(Phosphotyrosine protein) phosphatases II"/>
    <property type="match status" value="1"/>
</dbReference>
<dbReference type="PROSITE" id="PS50056">
    <property type="entry name" value="TYR_PHOSPHATASE_2"/>
    <property type="match status" value="1"/>
</dbReference>